<evidence type="ECO:0000313" key="3">
    <source>
        <dbReference type="EMBL" id="SIS51706.1"/>
    </source>
</evidence>
<dbReference type="STRING" id="80876.SAMN05421779_102429"/>
<evidence type="ECO:0000313" key="4">
    <source>
        <dbReference type="Proteomes" id="UP000185678"/>
    </source>
</evidence>
<feature type="region of interest" description="Disordered" evidence="1">
    <location>
        <begin position="167"/>
        <end position="192"/>
    </location>
</feature>
<reference evidence="3 4" key="1">
    <citation type="submission" date="2017-01" db="EMBL/GenBank/DDBJ databases">
        <authorList>
            <person name="Mah S.A."/>
            <person name="Swanson W.J."/>
            <person name="Moy G.W."/>
            <person name="Vacquier V.D."/>
        </authorList>
    </citation>
    <scope>NUCLEOTIDE SEQUENCE [LARGE SCALE GENOMIC DNA]</scope>
    <source>
        <strain evidence="3 4">DSM 11589</strain>
    </source>
</reference>
<dbReference type="AlphaFoldDB" id="A0A1N7JR45"/>
<keyword evidence="2" id="KW-0732">Signal</keyword>
<sequence length="347" mass="36797">MPPLLRPRALRHRHSRLPGLFNGLLLGGALLAHAACSPLDDDTEFDASLMGAPPTHTVAALVPPPPPKPVIPASLSASQTSTAVTVPVQPSASTPRPTWTVVPLITPEHQGTSGNTELAVSQTTASTTGIAPQRALRSVPAASESALPAVPSTLPTSPEAQAALLTRPPISPPIAPLTPPTVSSKDRDKESARRCVEAVNAARTVVARPLGLPVEQLKNADWKEEALRATELAQIACRGETGEQAAQYWRATAFVLHGQYARAALNYRRVIELPGSYANWGYVQGLASMLDTCARADRDALDAWTLGGLLEARGAGSDARLLYRRSVEARCQPLRTWSKARMALVDG</sequence>
<keyword evidence="4" id="KW-1185">Reference proteome</keyword>
<name>A0A1N7JR45_9PROT</name>
<proteinExistence type="predicted"/>
<dbReference type="OrthoDB" id="9948642at2"/>
<protein>
    <recommendedName>
        <fullName evidence="5">Tetratricopeptide repeat-containing protein</fullName>
    </recommendedName>
</protein>
<feature type="signal peptide" evidence="2">
    <location>
        <begin position="1"/>
        <end position="34"/>
    </location>
</feature>
<evidence type="ECO:0000256" key="1">
    <source>
        <dbReference type="SAM" id="MobiDB-lite"/>
    </source>
</evidence>
<gene>
    <name evidence="3" type="ORF">SAMN05421779_102429</name>
</gene>
<feature type="chain" id="PRO_5012297739" description="Tetratricopeptide repeat-containing protein" evidence="2">
    <location>
        <begin position="35"/>
        <end position="347"/>
    </location>
</feature>
<evidence type="ECO:0008006" key="5">
    <source>
        <dbReference type="Google" id="ProtNLM"/>
    </source>
</evidence>
<accession>A0A1N7JR45</accession>
<organism evidence="3 4">
    <name type="scientific">Insolitispirillum peregrinum</name>
    <dbReference type="NCBI Taxonomy" id="80876"/>
    <lineage>
        <taxon>Bacteria</taxon>
        <taxon>Pseudomonadati</taxon>
        <taxon>Pseudomonadota</taxon>
        <taxon>Alphaproteobacteria</taxon>
        <taxon>Rhodospirillales</taxon>
        <taxon>Novispirillaceae</taxon>
        <taxon>Insolitispirillum</taxon>
    </lineage>
</organism>
<feature type="compositionally biased region" description="Pro residues" evidence="1">
    <location>
        <begin position="169"/>
        <end position="179"/>
    </location>
</feature>
<dbReference type="Proteomes" id="UP000185678">
    <property type="component" value="Unassembled WGS sequence"/>
</dbReference>
<dbReference type="RefSeq" id="WP_139332781.1">
    <property type="nucleotide sequence ID" value="NZ_FTOA01000002.1"/>
</dbReference>
<dbReference type="EMBL" id="FTOA01000002">
    <property type="protein sequence ID" value="SIS51706.1"/>
    <property type="molecule type" value="Genomic_DNA"/>
</dbReference>
<evidence type="ECO:0000256" key="2">
    <source>
        <dbReference type="SAM" id="SignalP"/>
    </source>
</evidence>